<evidence type="ECO:0000313" key="1">
    <source>
        <dbReference type="EMBL" id="MDG4715795.1"/>
    </source>
</evidence>
<dbReference type="EMBL" id="JARSBN010000004">
    <property type="protein sequence ID" value="MDG4715795.1"/>
    <property type="molecule type" value="Genomic_DNA"/>
</dbReference>
<organism evidence="1 2">
    <name type="scientific">Winogradskyella marincola</name>
    <dbReference type="NCBI Taxonomy" id="3037795"/>
    <lineage>
        <taxon>Bacteria</taxon>
        <taxon>Pseudomonadati</taxon>
        <taxon>Bacteroidota</taxon>
        <taxon>Flavobacteriia</taxon>
        <taxon>Flavobacteriales</taxon>
        <taxon>Flavobacteriaceae</taxon>
        <taxon>Winogradskyella</taxon>
    </lineage>
</organism>
<protein>
    <submittedName>
        <fullName evidence="1">Uncharacterized protein</fullName>
    </submittedName>
</protein>
<gene>
    <name evidence="1" type="ORF">P7122_07925</name>
</gene>
<comment type="caution">
    <text evidence="1">The sequence shown here is derived from an EMBL/GenBank/DDBJ whole genome shotgun (WGS) entry which is preliminary data.</text>
</comment>
<accession>A0ABT6G171</accession>
<proteinExistence type="predicted"/>
<reference evidence="1 2" key="1">
    <citation type="submission" date="2023-03" db="EMBL/GenBank/DDBJ databases">
        <title>Strain YYF002 represents a novel species in the genus Winogradskyella isolated from seawater.</title>
        <authorList>
            <person name="Fu Z.-Y."/>
        </authorList>
    </citation>
    <scope>NUCLEOTIDE SEQUENCE [LARGE SCALE GENOMIC DNA]</scope>
    <source>
        <strain evidence="1 2">YYF002</strain>
    </source>
</reference>
<evidence type="ECO:0000313" key="2">
    <source>
        <dbReference type="Proteomes" id="UP001529085"/>
    </source>
</evidence>
<keyword evidence="2" id="KW-1185">Reference proteome</keyword>
<dbReference type="RefSeq" id="WP_278005252.1">
    <property type="nucleotide sequence ID" value="NZ_JARSBN010000004.1"/>
</dbReference>
<sequence>MDLKISIEENKSMFLNEMITFEKKFILQHYFKANKSINNLERDILKKCPSNEIETIALIGVLLGEKDSLNIFRLRIGSVFKSDIELANTCLKLISTESIENAEDELFHYNYQYDERIEIPIVDYYISFFK</sequence>
<name>A0ABT6G171_9FLAO</name>
<dbReference type="Proteomes" id="UP001529085">
    <property type="component" value="Unassembled WGS sequence"/>
</dbReference>